<accession>A0A1H4ZT37</accession>
<keyword evidence="2" id="KW-1185">Reference proteome</keyword>
<evidence type="ECO:0000313" key="1">
    <source>
        <dbReference type="EMBL" id="SED33157.1"/>
    </source>
</evidence>
<dbReference type="EMBL" id="FNTJ01000003">
    <property type="protein sequence ID" value="SED33157.1"/>
    <property type="molecule type" value="Genomic_DNA"/>
</dbReference>
<dbReference type="RefSeq" id="WP_092320786.1">
    <property type="nucleotide sequence ID" value="NZ_FNTJ01000003.1"/>
</dbReference>
<reference evidence="2" key="1">
    <citation type="submission" date="2016-10" db="EMBL/GenBank/DDBJ databases">
        <authorList>
            <person name="Varghese N."/>
            <person name="Submissions S."/>
        </authorList>
    </citation>
    <scope>NUCLEOTIDE SEQUENCE [LARGE SCALE GENOMIC DNA]</scope>
    <source>
        <strain evidence="2">DSM 9751</strain>
    </source>
</reference>
<name>A0A1H4ZT37_9PSED</name>
<dbReference type="Proteomes" id="UP000198982">
    <property type="component" value="Unassembled WGS sequence"/>
</dbReference>
<gene>
    <name evidence="1" type="ORF">SAMN05216178_6816</name>
</gene>
<proteinExistence type="predicted"/>
<protein>
    <submittedName>
        <fullName evidence="1">Uncharacterized protein</fullName>
    </submittedName>
</protein>
<dbReference type="AlphaFoldDB" id="A0A1H4ZT37"/>
<evidence type="ECO:0000313" key="2">
    <source>
        <dbReference type="Proteomes" id="UP000198982"/>
    </source>
</evidence>
<sequence length="179" mass="19345">MPNQSELEIIQVPVNLNGSLSVRVPKNMHRAEVERLAIERFSATIAKPFHIGENAESHARFEGEAWGEVGNAKVGNLEFEVRHDSKTGVSGAMVALAPAPGSFGASSLRARVTAYVSSNAVFVTARSPQNDDEKVMVAIQIVEGELTAFLMDPESANAEGESNSSDVYMRYPNLVSRVN</sequence>
<organism evidence="1 2">
    <name type="scientific">Pseudomonas saponiphila</name>
    <dbReference type="NCBI Taxonomy" id="556534"/>
    <lineage>
        <taxon>Bacteria</taxon>
        <taxon>Pseudomonadati</taxon>
        <taxon>Pseudomonadota</taxon>
        <taxon>Gammaproteobacteria</taxon>
        <taxon>Pseudomonadales</taxon>
        <taxon>Pseudomonadaceae</taxon>
        <taxon>Pseudomonas</taxon>
    </lineage>
</organism>